<comment type="caution">
    <text evidence="2">The sequence shown here is derived from an EMBL/GenBank/DDBJ whole genome shotgun (WGS) entry which is preliminary data.</text>
</comment>
<gene>
    <name evidence="2" type="ORF">BaOVIS_007340</name>
</gene>
<accession>A0A9W5T9H3</accession>
<feature type="region of interest" description="Disordered" evidence="1">
    <location>
        <begin position="1"/>
        <end position="22"/>
    </location>
</feature>
<keyword evidence="3" id="KW-1185">Reference proteome</keyword>
<proteinExistence type="predicted"/>
<dbReference type="AlphaFoldDB" id="A0A9W5T9H3"/>
<sequence>MDRTNLQTQNTSTGDENSSNDVERYAPLEERVGEHTWVVGSDPGDAKPTLRPTYSEDIGNTDGIINLSDIGIMRSVYNADLQVITIAGMSNHMECQDENQPEQVREIERSEEVIKKCMDAKQPSVDYMRLLEAMQINKESQHREIRNIIRMIQQNRIFQSVNSDGKTNVFKPLVSIPHSHPHPWQQGRIRAVNMAKYEWSTEDELFRDLAEVFRKTTNMSSFYRPAFR</sequence>
<evidence type="ECO:0000313" key="2">
    <source>
        <dbReference type="EMBL" id="GFE53330.1"/>
    </source>
</evidence>
<evidence type="ECO:0000256" key="1">
    <source>
        <dbReference type="SAM" id="MobiDB-lite"/>
    </source>
</evidence>
<organism evidence="2 3">
    <name type="scientific">Babesia ovis</name>
    <dbReference type="NCBI Taxonomy" id="5869"/>
    <lineage>
        <taxon>Eukaryota</taxon>
        <taxon>Sar</taxon>
        <taxon>Alveolata</taxon>
        <taxon>Apicomplexa</taxon>
        <taxon>Aconoidasida</taxon>
        <taxon>Piroplasmida</taxon>
        <taxon>Babesiidae</taxon>
        <taxon>Babesia</taxon>
    </lineage>
</organism>
<protein>
    <submittedName>
        <fullName evidence="2">Polyketide synthase regulator, putative</fullName>
    </submittedName>
</protein>
<name>A0A9W5T9H3_BABOV</name>
<dbReference type="EMBL" id="BLIY01000006">
    <property type="protein sequence ID" value="GFE53330.1"/>
    <property type="molecule type" value="Genomic_DNA"/>
</dbReference>
<reference evidence="2" key="1">
    <citation type="submission" date="2019-12" db="EMBL/GenBank/DDBJ databases">
        <title>Genome sequence of Babesia ovis.</title>
        <authorList>
            <person name="Yamagishi J."/>
            <person name="Sevinc F."/>
            <person name="Xuan X."/>
        </authorList>
    </citation>
    <scope>NUCLEOTIDE SEQUENCE</scope>
    <source>
        <strain evidence="2">Selcuk</strain>
    </source>
</reference>
<evidence type="ECO:0000313" key="3">
    <source>
        <dbReference type="Proteomes" id="UP001057455"/>
    </source>
</evidence>
<dbReference type="Proteomes" id="UP001057455">
    <property type="component" value="Unassembled WGS sequence"/>
</dbReference>
<feature type="compositionally biased region" description="Polar residues" evidence="1">
    <location>
        <begin position="1"/>
        <end position="20"/>
    </location>
</feature>